<proteinExistence type="inferred from homology"/>
<dbReference type="CDD" id="cd07478">
    <property type="entry name" value="Peptidases_S8_CspA-like"/>
    <property type="match status" value="1"/>
</dbReference>
<dbReference type="Gene3D" id="2.60.120.1290">
    <property type="match status" value="1"/>
</dbReference>
<dbReference type="InterPro" id="IPR034045">
    <property type="entry name" value="Pep_S8_CspA-like"/>
</dbReference>
<dbReference type="PANTHER" id="PTHR43806">
    <property type="entry name" value="PEPTIDASE S8"/>
    <property type="match status" value="1"/>
</dbReference>
<dbReference type="AlphaFoldDB" id="A0A6M0V7G8"/>
<comment type="similarity">
    <text evidence="1 6">Belongs to the peptidase S8 family.</text>
</comment>
<dbReference type="PIRSF" id="PIRSF037894">
    <property type="entry name" value="Subtilisin_rel_CspABC"/>
    <property type="match status" value="1"/>
</dbReference>
<organism evidence="8 9">
    <name type="scientific">Clostridium botulinum</name>
    <dbReference type="NCBI Taxonomy" id="1491"/>
    <lineage>
        <taxon>Bacteria</taxon>
        <taxon>Bacillati</taxon>
        <taxon>Bacillota</taxon>
        <taxon>Clostridia</taxon>
        <taxon>Eubacteriales</taxon>
        <taxon>Clostridiaceae</taxon>
        <taxon>Clostridium</taxon>
    </lineage>
</organism>
<feature type="active site" description="Charge relay system" evidence="5 6">
    <location>
        <position position="113"/>
    </location>
</feature>
<dbReference type="Proteomes" id="UP000476820">
    <property type="component" value="Unassembled WGS sequence"/>
</dbReference>
<feature type="active site" description="Charge relay system" evidence="5 6">
    <location>
        <position position="506"/>
    </location>
</feature>
<evidence type="ECO:0000313" key="8">
    <source>
        <dbReference type="EMBL" id="NFF88799.1"/>
    </source>
</evidence>
<dbReference type="PANTHER" id="PTHR43806:SF11">
    <property type="entry name" value="CEREVISIN-RELATED"/>
    <property type="match status" value="1"/>
</dbReference>
<evidence type="ECO:0000256" key="1">
    <source>
        <dbReference type="ARBA" id="ARBA00011073"/>
    </source>
</evidence>
<accession>A0A6M0V7G8</accession>
<dbReference type="SUPFAM" id="SSF52743">
    <property type="entry name" value="Subtilisin-like"/>
    <property type="match status" value="1"/>
</dbReference>
<feature type="domain" description="Peptidase S8/S53" evidence="7">
    <location>
        <begin position="442"/>
        <end position="561"/>
    </location>
</feature>
<dbReference type="InterPro" id="IPR050131">
    <property type="entry name" value="Peptidase_S8_subtilisin-like"/>
</dbReference>
<dbReference type="GO" id="GO:0006508">
    <property type="term" value="P:proteolysis"/>
    <property type="evidence" value="ECO:0007669"/>
    <property type="project" value="UniProtKB-KW"/>
</dbReference>
<name>A0A6M0V7G8_CLOBO</name>
<evidence type="ECO:0000313" key="9">
    <source>
        <dbReference type="Proteomes" id="UP000476820"/>
    </source>
</evidence>
<feature type="domain" description="Peptidase S8/S53" evidence="7">
    <location>
        <begin position="104"/>
        <end position="309"/>
    </location>
</feature>
<keyword evidence="3 6" id="KW-0378">Hydrolase</keyword>
<dbReference type="PROSITE" id="PS51892">
    <property type="entry name" value="SUBTILASE"/>
    <property type="match status" value="1"/>
</dbReference>
<comment type="caution">
    <text evidence="8">The sequence shown here is derived from an EMBL/GenBank/DDBJ whole genome shotgun (WGS) entry which is preliminary data.</text>
</comment>
<dbReference type="PRINTS" id="PR00723">
    <property type="entry name" value="SUBTILISIN"/>
</dbReference>
<dbReference type="GO" id="GO:0004252">
    <property type="term" value="F:serine-type endopeptidase activity"/>
    <property type="evidence" value="ECO:0007669"/>
    <property type="project" value="UniProtKB-UniRule"/>
</dbReference>
<dbReference type="EMBL" id="SWOV01000040">
    <property type="protein sequence ID" value="NFF88799.1"/>
    <property type="molecule type" value="Genomic_DNA"/>
</dbReference>
<dbReference type="Gene3D" id="3.40.50.200">
    <property type="entry name" value="Peptidase S8/S53 domain"/>
    <property type="match status" value="1"/>
</dbReference>
<keyword evidence="2 6" id="KW-0645">Protease</keyword>
<dbReference type="InterPro" id="IPR000209">
    <property type="entry name" value="Peptidase_S8/S53_dom"/>
</dbReference>
<feature type="active site" description="Charge relay system" evidence="5 6">
    <location>
        <position position="187"/>
    </location>
</feature>
<gene>
    <name evidence="8" type="ORF">FC774_13115</name>
</gene>
<evidence type="ECO:0000259" key="7">
    <source>
        <dbReference type="Pfam" id="PF00082"/>
    </source>
</evidence>
<dbReference type="InterPro" id="IPR017310">
    <property type="entry name" value="Pept_S8A_subtilisin_clostridia"/>
</dbReference>
<evidence type="ECO:0000256" key="3">
    <source>
        <dbReference type="ARBA" id="ARBA00022801"/>
    </source>
</evidence>
<keyword evidence="4 6" id="KW-0720">Serine protease</keyword>
<dbReference type="Pfam" id="PF00082">
    <property type="entry name" value="Peptidase_S8"/>
    <property type="match status" value="2"/>
</dbReference>
<evidence type="ECO:0000256" key="6">
    <source>
        <dbReference type="PROSITE-ProRule" id="PRU01240"/>
    </source>
</evidence>
<dbReference type="InterPro" id="IPR015500">
    <property type="entry name" value="Peptidase_S8_subtilisin-rel"/>
</dbReference>
<protein>
    <submittedName>
        <fullName evidence="8">Peptidase S8</fullName>
    </submittedName>
</protein>
<sequence length="573" mass="63297">MLRYESNIPKNVFHNVDYNHYIVQYQGKINDEALKKEGYYIVTINDKYAIISTKKDKKININDTIFSNIVYIKGTETYTLEEISPIDAAKVRSLQINLPLQLTGEGVVVGIIDTGIDYLSDEFMTLNGESRIECIWDQTIVSEKDDEIDLVPYGTLYLKDKINEAINAYRQGKSPYDIVPSIYEIGHGTSMSGIIGATGKNPELKGVAPDCKFVVVKLIEDYSNKDQFKAQVPIFNITAIFSALEFLYEYALKKSEPMVIYLPLGSNSGNHRGNGILAEYIESISNSRGIVVVTGAGNERSRAGHASGVISKAGETRSIELNVSPNQKYLWVEIWVDLPNIMTVDIVSPSGENTGVVPAIINLSEDYNFIFEKTSIKIEFYIPEENTGDELIRIQFYDLQPGIWKIKLIANLVLDGTYNIWIPQYGLSVGDTSLSPSDPFGTFTNPGGSTSIITVASYNQNNNNIVNYSGMSFLNDYIDRVDIAAGGVNAVTVAPNNSTTTVNGTSVSAAVVAGTCAMLFQWGIVEGNDPYMYSQTIKTYLTRGTRQRPGDSYPNPEWGYGALDVIGIFANMT</sequence>
<evidence type="ECO:0000256" key="2">
    <source>
        <dbReference type="ARBA" id="ARBA00022670"/>
    </source>
</evidence>
<evidence type="ECO:0000256" key="4">
    <source>
        <dbReference type="ARBA" id="ARBA00022825"/>
    </source>
</evidence>
<dbReference type="InterPro" id="IPR036852">
    <property type="entry name" value="Peptidase_S8/S53_dom_sf"/>
</dbReference>
<evidence type="ECO:0000256" key="5">
    <source>
        <dbReference type="PIRSR" id="PIRSR615500-1"/>
    </source>
</evidence>
<reference evidence="8 9" key="1">
    <citation type="submission" date="2019-04" db="EMBL/GenBank/DDBJ databases">
        <title>Genome sequencing of Clostridium botulinum Groups I-IV and Clostridium butyricum.</title>
        <authorList>
            <person name="Brunt J."/>
            <person name="Van Vliet A.H.M."/>
            <person name="Stringer S.C."/>
            <person name="Carter A.T."/>
            <person name="Peck M.W."/>
        </authorList>
    </citation>
    <scope>NUCLEOTIDE SEQUENCE [LARGE SCALE GENOMIC DNA]</scope>
    <source>
        <strain evidence="8 9">1605</strain>
    </source>
</reference>